<dbReference type="InterPro" id="IPR011043">
    <property type="entry name" value="Gal_Oxase/kelch_b-propeller"/>
</dbReference>
<dbReference type="EMBL" id="JAAIUW010000012">
    <property type="protein sequence ID" value="KAF7806756.1"/>
    <property type="molecule type" value="Genomic_DNA"/>
</dbReference>
<organism evidence="3 4">
    <name type="scientific">Senna tora</name>
    <dbReference type="NCBI Taxonomy" id="362788"/>
    <lineage>
        <taxon>Eukaryota</taxon>
        <taxon>Viridiplantae</taxon>
        <taxon>Streptophyta</taxon>
        <taxon>Embryophyta</taxon>
        <taxon>Tracheophyta</taxon>
        <taxon>Spermatophyta</taxon>
        <taxon>Magnoliopsida</taxon>
        <taxon>eudicotyledons</taxon>
        <taxon>Gunneridae</taxon>
        <taxon>Pentapetalae</taxon>
        <taxon>rosids</taxon>
        <taxon>fabids</taxon>
        <taxon>Fabales</taxon>
        <taxon>Fabaceae</taxon>
        <taxon>Caesalpinioideae</taxon>
        <taxon>Cassia clade</taxon>
        <taxon>Senna</taxon>
    </lineage>
</organism>
<sequence length="451" mass="51559">MPSSKQYLTLQIQSLRAGKDGHGGKDEDPKSERRNRMASKHMVEDVAVEILSQLPIKSLMRFKSLSKYYSALIRDHYFIKKHFQWSAKNPRSLIFHYSLIRPLQSRLSLFSDELSQTPDEFGLPNPQTPQAFLDLGLLFGTSLPIPLVPEAQVSMYLELPVLDERAFRLVPWGLCMGIFCLHVSYLNSPDDLMLWNPATREVKVLPLPNHLRPVLKICIHGFGIDTETNDFKVVCIWMAKQLPNHLRETNLNLPWVEVYSLKSNSWKKIDVTLPNCNLLNPVFVFNSYLNGFYHWLSSEGIICFDMSNEVFSIMNLPVVIAETPEHIVKVSLSVLNGCIAYVLEYGNWKRLSYLIEKRRIEIWVMDNYGVEESWTKHFSIGPHLGLGTFRGSLKDGEILVTSALLGRLLSYNLDTQQPVMEFPLPHGPFLAAAFIYVESVVRLSGFVEEEA</sequence>
<dbReference type="InterPro" id="IPR017451">
    <property type="entry name" value="F-box-assoc_interact_dom"/>
</dbReference>
<dbReference type="Proteomes" id="UP000634136">
    <property type="component" value="Unassembled WGS sequence"/>
</dbReference>
<comment type="caution">
    <text evidence="3">The sequence shown here is derived from an EMBL/GenBank/DDBJ whole genome shotgun (WGS) entry which is preliminary data.</text>
</comment>
<proteinExistence type="predicted"/>
<feature type="domain" description="F-box" evidence="2">
    <location>
        <begin position="42"/>
        <end position="82"/>
    </location>
</feature>
<reference evidence="3" key="1">
    <citation type="submission" date="2020-09" db="EMBL/GenBank/DDBJ databases">
        <title>Genome-Enabled Discovery of Anthraquinone Biosynthesis in Senna tora.</title>
        <authorList>
            <person name="Kang S.-H."/>
            <person name="Pandey R.P."/>
            <person name="Lee C.-M."/>
            <person name="Sim J.-S."/>
            <person name="Jeong J.-T."/>
            <person name="Choi B.-S."/>
            <person name="Jung M."/>
            <person name="Ginzburg D."/>
            <person name="Zhao K."/>
            <person name="Won S.Y."/>
            <person name="Oh T.-J."/>
            <person name="Yu Y."/>
            <person name="Kim N.-H."/>
            <person name="Lee O.R."/>
            <person name="Lee T.-H."/>
            <person name="Bashyal P."/>
            <person name="Kim T.-S."/>
            <person name="Lee W.-H."/>
            <person name="Kawkins C."/>
            <person name="Kim C.-K."/>
            <person name="Kim J.S."/>
            <person name="Ahn B.O."/>
            <person name="Rhee S.Y."/>
            <person name="Sohng J.K."/>
        </authorList>
    </citation>
    <scope>NUCLEOTIDE SEQUENCE</scope>
    <source>
        <tissue evidence="3">Leaf</tissue>
    </source>
</reference>
<dbReference type="Pfam" id="PF00646">
    <property type="entry name" value="F-box"/>
    <property type="match status" value="1"/>
</dbReference>
<dbReference type="InterPro" id="IPR050796">
    <property type="entry name" value="SCF_F-box_component"/>
</dbReference>
<dbReference type="AlphaFoldDB" id="A0A834SP51"/>
<dbReference type="OrthoDB" id="1555129at2759"/>
<protein>
    <submittedName>
        <fullName evidence="3">F-box/kelch-repeat protein</fullName>
    </submittedName>
</protein>
<dbReference type="SUPFAM" id="SSF50965">
    <property type="entry name" value="Galactose oxidase, central domain"/>
    <property type="match status" value="1"/>
</dbReference>
<dbReference type="SMART" id="SM00256">
    <property type="entry name" value="FBOX"/>
    <property type="match status" value="1"/>
</dbReference>
<dbReference type="NCBIfam" id="TIGR01640">
    <property type="entry name" value="F_box_assoc_1"/>
    <property type="match status" value="1"/>
</dbReference>
<dbReference type="InterPro" id="IPR006527">
    <property type="entry name" value="F-box-assoc_dom_typ1"/>
</dbReference>
<evidence type="ECO:0000259" key="2">
    <source>
        <dbReference type="SMART" id="SM00256"/>
    </source>
</evidence>
<evidence type="ECO:0000313" key="4">
    <source>
        <dbReference type="Proteomes" id="UP000634136"/>
    </source>
</evidence>
<dbReference type="PANTHER" id="PTHR31672">
    <property type="entry name" value="BNACNNG10540D PROTEIN"/>
    <property type="match status" value="1"/>
</dbReference>
<dbReference type="SUPFAM" id="SSF81383">
    <property type="entry name" value="F-box domain"/>
    <property type="match status" value="1"/>
</dbReference>
<dbReference type="InterPro" id="IPR036047">
    <property type="entry name" value="F-box-like_dom_sf"/>
</dbReference>
<evidence type="ECO:0000313" key="3">
    <source>
        <dbReference type="EMBL" id="KAF7806756.1"/>
    </source>
</evidence>
<dbReference type="PANTHER" id="PTHR31672:SF13">
    <property type="entry name" value="F-BOX PROTEIN CPR30-LIKE"/>
    <property type="match status" value="1"/>
</dbReference>
<keyword evidence="4" id="KW-1185">Reference proteome</keyword>
<feature type="region of interest" description="Disordered" evidence="1">
    <location>
        <begin position="14"/>
        <end position="38"/>
    </location>
</feature>
<name>A0A834SP51_9FABA</name>
<gene>
    <name evidence="3" type="ORF">G2W53_038917</name>
</gene>
<feature type="compositionally biased region" description="Basic and acidic residues" evidence="1">
    <location>
        <begin position="17"/>
        <end position="35"/>
    </location>
</feature>
<dbReference type="Pfam" id="PF07734">
    <property type="entry name" value="FBA_1"/>
    <property type="match status" value="1"/>
</dbReference>
<accession>A0A834SP51</accession>
<dbReference type="InterPro" id="IPR001810">
    <property type="entry name" value="F-box_dom"/>
</dbReference>
<evidence type="ECO:0000256" key="1">
    <source>
        <dbReference type="SAM" id="MobiDB-lite"/>
    </source>
</evidence>